<feature type="compositionally biased region" description="Polar residues" evidence="2">
    <location>
        <begin position="207"/>
        <end position="226"/>
    </location>
</feature>
<evidence type="ECO:0000313" key="4">
    <source>
        <dbReference type="Proteomes" id="UP001305779"/>
    </source>
</evidence>
<comment type="caution">
    <text evidence="3">The sequence shown here is derived from an EMBL/GenBank/DDBJ whole genome shotgun (WGS) entry which is preliminary data.</text>
</comment>
<feature type="compositionally biased region" description="Low complexity" evidence="2">
    <location>
        <begin position="262"/>
        <end position="272"/>
    </location>
</feature>
<evidence type="ECO:0000313" key="3">
    <source>
        <dbReference type="EMBL" id="KAK4493800.1"/>
    </source>
</evidence>
<feature type="compositionally biased region" description="Pro residues" evidence="2">
    <location>
        <begin position="1"/>
        <end position="10"/>
    </location>
</feature>
<feature type="compositionally biased region" description="Basic and acidic residues" evidence="2">
    <location>
        <begin position="361"/>
        <end position="370"/>
    </location>
</feature>
<dbReference type="EMBL" id="JAXOVC010000015">
    <property type="protein sequence ID" value="KAK4493800.1"/>
    <property type="molecule type" value="Genomic_DNA"/>
</dbReference>
<feature type="compositionally biased region" description="Basic and acidic residues" evidence="2">
    <location>
        <begin position="733"/>
        <end position="745"/>
    </location>
</feature>
<feature type="compositionally biased region" description="Low complexity" evidence="2">
    <location>
        <begin position="490"/>
        <end position="505"/>
    </location>
</feature>
<protein>
    <recommendedName>
        <fullName evidence="5">Altered inheritance of mitochondria protein 21</fullName>
    </recommendedName>
</protein>
<feature type="compositionally biased region" description="Basic and acidic residues" evidence="2">
    <location>
        <begin position="472"/>
        <end position="486"/>
    </location>
</feature>
<feature type="compositionally biased region" description="Polar residues" evidence="2">
    <location>
        <begin position="179"/>
        <end position="188"/>
    </location>
</feature>
<feature type="compositionally biased region" description="Polar residues" evidence="2">
    <location>
        <begin position="133"/>
        <end position="153"/>
    </location>
</feature>
<feature type="compositionally biased region" description="Basic and acidic residues" evidence="2">
    <location>
        <begin position="33"/>
        <end position="44"/>
    </location>
</feature>
<feature type="coiled-coil region" evidence="1">
    <location>
        <begin position="890"/>
        <end position="922"/>
    </location>
</feature>
<proteinExistence type="predicted"/>
<feature type="compositionally biased region" description="Basic residues" evidence="2">
    <location>
        <begin position="848"/>
        <end position="858"/>
    </location>
</feature>
<dbReference type="Proteomes" id="UP001305779">
    <property type="component" value="Unassembled WGS sequence"/>
</dbReference>
<organism evidence="3 4">
    <name type="scientific">Zasmidium cellare</name>
    <name type="common">Wine cellar mold</name>
    <name type="synonym">Racodium cellare</name>
    <dbReference type="NCBI Taxonomy" id="395010"/>
    <lineage>
        <taxon>Eukaryota</taxon>
        <taxon>Fungi</taxon>
        <taxon>Dikarya</taxon>
        <taxon>Ascomycota</taxon>
        <taxon>Pezizomycotina</taxon>
        <taxon>Dothideomycetes</taxon>
        <taxon>Dothideomycetidae</taxon>
        <taxon>Mycosphaerellales</taxon>
        <taxon>Mycosphaerellaceae</taxon>
        <taxon>Zasmidium</taxon>
    </lineage>
</organism>
<feature type="compositionally biased region" description="Basic and acidic residues" evidence="2">
    <location>
        <begin position="686"/>
        <end position="696"/>
    </location>
</feature>
<feature type="compositionally biased region" description="Basic and acidic residues" evidence="2">
    <location>
        <begin position="825"/>
        <end position="847"/>
    </location>
</feature>
<feature type="compositionally biased region" description="Basic and acidic residues" evidence="2">
    <location>
        <begin position="289"/>
        <end position="328"/>
    </location>
</feature>
<feature type="compositionally biased region" description="Polar residues" evidence="2">
    <location>
        <begin position="1008"/>
        <end position="1023"/>
    </location>
</feature>
<feature type="compositionally biased region" description="Basic and acidic residues" evidence="2">
    <location>
        <begin position="162"/>
        <end position="177"/>
    </location>
</feature>
<dbReference type="InterPro" id="IPR021582">
    <property type="entry name" value="Aim21"/>
</dbReference>
<feature type="region of interest" description="Disordered" evidence="2">
    <location>
        <begin position="1"/>
        <end position="444"/>
    </location>
</feature>
<feature type="compositionally biased region" description="Low complexity" evidence="2">
    <location>
        <begin position="348"/>
        <end position="360"/>
    </location>
</feature>
<keyword evidence="1" id="KW-0175">Coiled coil</keyword>
<reference evidence="3 4" key="1">
    <citation type="journal article" date="2023" name="G3 (Bethesda)">
        <title>A chromosome-level genome assembly of Zasmidium syzygii isolated from banana leaves.</title>
        <authorList>
            <person name="van Westerhoven A.C."/>
            <person name="Mehrabi R."/>
            <person name="Talebi R."/>
            <person name="Steentjes M.B.F."/>
            <person name="Corcolon B."/>
            <person name="Chong P.A."/>
            <person name="Kema G.H.J."/>
            <person name="Seidl M.F."/>
        </authorList>
    </citation>
    <scope>NUCLEOTIDE SEQUENCE [LARGE SCALE GENOMIC DNA]</scope>
    <source>
        <strain evidence="3 4">P124</strain>
    </source>
</reference>
<feature type="compositionally biased region" description="Acidic residues" evidence="2">
    <location>
        <begin position="537"/>
        <end position="548"/>
    </location>
</feature>
<sequence>MSTPSVPPRPQRTQAGHTAVKNDIPSIPPRPTRKTDPSPDREAYGRSPLNGPPVSIHSKPVRPASGRNSEELPRRPPSVSIPDVGHEGEEYSSFDYLPAEAHGVDTAKSEAAADEQTKSVSADLPMHQPRASVPQSTARRQIQTVTSTDSTQAAAAGIGRSRPADDVHKLPPHDARTESPLSRVTSNTHEPRRAPSAELGNPLRTKASFNRSTPSLNPLERTTSRPGSVHGGEDREYGIPEIGVQVPLLAMAGDVQAPTPQPGQTQHTPGIGFFNDGSARNHHRKRSSRHEFGPPDSYGIRHDQDHQDQFEREWARKHPQEAAREELQAHLPKPETALSSDQLNRLVSAGPTGPSATPGTPDEHEAEEYLSRISSAAPSPALGERKKRASSGSQTKAESPLRKTNFAFNDKNRLHPDDALEDEPSPFTRGGNSYIEDDHEHEHADGTPILAADELMKRPSSAFMHAAVVPDPDSHYDEYYDSDTARNSRRGSAQPPSRPSSRPNSVHGSMQGYSGGSLHRFISHEETHHSGVGTPLEEIEEYEPLFPEDEGKGQTSPKKVFKKRSELAQHHFPSRDVWEDTPDSLQYSTTVSTPELERTQQAVEADRGAAKATFETPAEEAQRRQQNDKENDMTSDSKTFIKPQFKSAVLEDIHRPGAHRFPSSDVWEDSPDSVRLVTTVSSPQMDDARSPPDDRPSTYALPGSQDDDEARATTGFSQAIRPSIPSRPQRSSKLGEEVKPSEIESQRAAGAKSPPSIPEKPKVPARPARPAKVGDGVTAEEAVAAVKAKPPVPARPGGEKIAALKAGFMNDLNNRLKLGPQGPPPKKEPEAEPAEEEQKAPLADARKSRAKGPARRKPATSPVHDRKSSVTFAMSPLINMWSIDEEDELRVHEKEAAKAAEAEAQEAEKVLAQNEVHNTESAAPSEDVAVEDVATKISTADQPGEVAREHRSSELELKAALAAAGAAPSSYAEESISETSKDAPAQSAHDTQASEETKPADSEITKDTAVQTGETDVTTTLPSGEQEKMTAFLGAKVPEEGDVIVKDGKEVQS</sequence>
<feature type="compositionally biased region" description="Basic and acidic residues" evidence="2">
    <location>
        <begin position="620"/>
        <end position="632"/>
    </location>
</feature>
<evidence type="ECO:0000256" key="2">
    <source>
        <dbReference type="SAM" id="MobiDB-lite"/>
    </source>
</evidence>
<feature type="region of interest" description="Disordered" evidence="2">
    <location>
        <begin position="466"/>
        <end position="871"/>
    </location>
</feature>
<feature type="compositionally biased region" description="Low complexity" evidence="2">
    <location>
        <begin position="961"/>
        <end position="974"/>
    </location>
</feature>
<feature type="region of interest" description="Disordered" evidence="2">
    <location>
        <begin position="961"/>
        <end position="1026"/>
    </location>
</feature>
<dbReference type="Pfam" id="PF11489">
    <property type="entry name" value="Aim21"/>
    <property type="match status" value="2"/>
</dbReference>
<feature type="compositionally biased region" description="Basic and acidic residues" evidence="2">
    <location>
        <begin position="995"/>
        <end position="1006"/>
    </location>
</feature>
<name>A0ABR0DXB6_ZASCE</name>
<feature type="compositionally biased region" description="Low complexity" evidence="2">
    <location>
        <begin position="765"/>
        <end position="789"/>
    </location>
</feature>
<keyword evidence="4" id="KW-1185">Reference proteome</keyword>
<evidence type="ECO:0008006" key="5">
    <source>
        <dbReference type="Google" id="ProtNLM"/>
    </source>
</evidence>
<feature type="compositionally biased region" description="Low complexity" evidence="2">
    <location>
        <begin position="720"/>
        <end position="732"/>
    </location>
</feature>
<feature type="compositionally biased region" description="Polar residues" evidence="2">
    <location>
        <begin position="583"/>
        <end position="593"/>
    </location>
</feature>
<feature type="compositionally biased region" description="Basic and acidic residues" evidence="2">
    <location>
        <begin position="563"/>
        <end position="578"/>
    </location>
</feature>
<accession>A0ABR0DXB6</accession>
<evidence type="ECO:0000256" key="1">
    <source>
        <dbReference type="SAM" id="Coils"/>
    </source>
</evidence>
<gene>
    <name evidence="3" type="ORF">PRZ48_014985</name>
</gene>